<dbReference type="AlphaFoldDB" id="A0A8J2WFS1"/>
<dbReference type="PANTHER" id="PTHR13318">
    <property type="entry name" value="PARTNER OF PAIRED, ISOFORM B-RELATED"/>
    <property type="match status" value="1"/>
</dbReference>
<keyword evidence="3" id="KW-1185">Reference proteome</keyword>
<evidence type="ECO:0000256" key="1">
    <source>
        <dbReference type="SAM" id="MobiDB-lite"/>
    </source>
</evidence>
<organism evidence="2 3">
    <name type="scientific">Pelagomonas calceolata</name>
    <dbReference type="NCBI Taxonomy" id="35677"/>
    <lineage>
        <taxon>Eukaryota</taxon>
        <taxon>Sar</taxon>
        <taxon>Stramenopiles</taxon>
        <taxon>Ochrophyta</taxon>
        <taxon>Pelagophyceae</taxon>
        <taxon>Pelagomonadales</taxon>
        <taxon>Pelagomonadaceae</taxon>
        <taxon>Pelagomonas</taxon>
    </lineage>
</organism>
<protein>
    <submittedName>
        <fullName evidence="2">Uncharacterized protein</fullName>
    </submittedName>
</protein>
<dbReference type="InterPro" id="IPR032675">
    <property type="entry name" value="LRR_dom_sf"/>
</dbReference>
<proteinExistence type="predicted"/>
<evidence type="ECO:0000313" key="3">
    <source>
        <dbReference type="Proteomes" id="UP000789595"/>
    </source>
</evidence>
<dbReference type="GO" id="GO:0019005">
    <property type="term" value="C:SCF ubiquitin ligase complex"/>
    <property type="evidence" value="ECO:0007669"/>
    <property type="project" value="TreeGrafter"/>
</dbReference>
<dbReference type="SUPFAM" id="SSF52047">
    <property type="entry name" value="RNI-like"/>
    <property type="match status" value="2"/>
</dbReference>
<accession>A0A8J2WFS1</accession>
<feature type="region of interest" description="Disordered" evidence="1">
    <location>
        <begin position="31"/>
        <end position="62"/>
    </location>
</feature>
<dbReference type="GO" id="GO:0031146">
    <property type="term" value="P:SCF-dependent proteasomal ubiquitin-dependent protein catabolic process"/>
    <property type="evidence" value="ECO:0007669"/>
    <property type="project" value="TreeGrafter"/>
</dbReference>
<dbReference type="Gene3D" id="3.80.10.10">
    <property type="entry name" value="Ribonuclease Inhibitor"/>
    <property type="match status" value="2"/>
</dbReference>
<gene>
    <name evidence="2" type="ORF">PECAL_1P32280</name>
</gene>
<sequence length="664" mass="73831">MFRGNSSVEREQIRRNIANYMGEVGRVVQAAVSRKRPKQREKWVPKPKGPRRGSGRTRSAAREEAVRPLLQIVELLQTRGDLLEPWTLSAYVAQWNRTCRDAAVAWRTEATEMKLVGMPGQGDIQAGRIAIGPCLSFDVFQSLARNCQQLRVLELNLTEEPENGDDSALVALVRRCPLRRIWIRCPHPSKALLEAFVYIADTLQELHFPMYVAEQVATLQPIARWCTNLQVLNIGNQCSAADDAVIKALARNPCPLRALNIDRTEVQDAAAAACVTAHRETLESFVVFGSGECARTLRALARCPKLRHLDFAGWAFEHGGNSWIDDAGARAVVESCRNLTEFLLGSNCPKITDRPGLLDALRENSRGRLERLSLPVEADPATKAALVRLVAASPRLRTLTMEACCGGLRELLQHAPSLKELESSHVWVNEDEHARFLSDDDVRAVYECCPLLEKLDICHGDAEAVETETWAALFDNMKHLAHVQMPRSQNITFWVLAAIGRCKSLRFLSLQEFDCCDYGLARLAEESRLQELQLSPGPDGSDGGCTDQGVAFLCKIKSLRTLDFQSRPEEAPPLTDRTCDWVARNKTLWRVQFPHGANISREACERLWAARPRLIFDSFEGADGYMIPLLFPEGHPGNEPIPWESLSGPEGPGSGSDDGSDGDD</sequence>
<reference evidence="2" key="1">
    <citation type="submission" date="2021-11" db="EMBL/GenBank/DDBJ databases">
        <authorList>
            <consortium name="Genoscope - CEA"/>
            <person name="William W."/>
        </authorList>
    </citation>
    <scope>NUCLEOTIDE SEQUENCE</scope>
</reference>
<feature type="region of interest" description="Disordered" evidence="1">
    <location>
        <begin position="636"/>
        <end position="664"/>
    </location>
</feature>
<evidence type="ECO:0000313" key="2">
    <source>
        <dbReference type="EMBL" id="CAH0366720.1"/>
    </source>
</evidence>
<name>A0A8J2WFS1_9STRA</name>
<comment type="caution">
    <text evidence="2">The sequence shown here is derived from an EMBL/GenBank/DDBJ whole genome shotgun (WGS) entry which is preliminary data.</text>
</comment>
<dbReference type="EMBL" id="CAKKNE010000001">
    <property type="protein sequence ID" value="CAH0366720.1"/>
    <property type="molecule type" value="Genomic_DNA"/>
</dbReference>
<dbReference type="Proteomes" id="UP000789595">
    <property type="component" value="Unassembled WGS sequence"/>
</dbReference>